<dbReference type="OrthoDB" id="9812921at2"/>
<sequence>MKIKFLILLLIICSCETKSKKSIPDNSKTEKPVKEKIGIEDQKFFVGDIDNDKVSDTAFVYYKWNDETNEIECGEKICNIDIEFKRNIPKISIEQRLVGVWVMKTEDINHDNANEILIFSRTNEGWWKNISVCSFQKGTWNEIAKTNAFISDDKDFVNHIIKEKGKYYLIGQDKWNEDENGNFKIIKIKL</sequence>
<evidence type="ECO:0000313" key="1">
    <source>
        <dbReference type="EMBL" id="SHL97989.1"/>
    </source>
</evidence>
<accession>A0A1M7F2T6</accession>
<dbReference type="Proteomes" id="UP000184028">
    <property type="component" value="Unassembled WGS sequence"/>
</dbReference>
<dbReference type="AlphaFoldDB" id="A0A1M7F2T6"/>
<name>A0A1M7F2T6_9FLAO</name>
<dbReference type="RefSeq" id="WP_068842547.1">
    <property type="nucleotide sequence ID" value="NZ_FRBT01000003.1"/>
</dbReference>
<proteinExistence type="predicted"/>
<dbReference type="PROSITE" id="PS51257">
    <property type="entry name" value="PROKAR_LIPOPROTEIN"/>
    <property type="match status" value="1"/>
</dbReference>
<dbReference type="EMBL" id="FRBT01000003">
    <property type="protein sequence ID" value="SHL97989.1"/>
    <property type="molecule type" value="Genomic_DNA"/>
</dbReference>
<evidence type="ECO:0008006" key="3">
    <source>
        <dbReference type="Google" id="ProtNLM"/>
    </source>
</evidence>
<reference evidence="2" key="1">
    <citation type="submission" date="2016-11" db="EMBL/GenBank/DDBJ databases">
        <authorList>
            <person name="Varghese N."/>
            <person name="Submissions S."/>
        </authorList>
    </citation>
    <scope>NUCLEOTIDE SEQUENCE [LARGE SCALE GENOMIC DNA]</scope>
    <source>
        <strain evidence="2">DSM 24724</strain>
    </source>
</reference>
<evidence type="ECO:0000313" key="2">
    <source>
        <dbReference type="Proteomes" id="UP000184028"/>
    </source>
</evidence>
<keyword evidence="2" id="KW-1185">Reference proteome</keyword>
<protein>
    <recommendedName>
        <fullName evidence="3">FG-GAP repeat-containing protein</fullName>
    </recommendedName>
</protein>
<dbReference type="STRING" id="946677.SAMN05444484_103186"/>
<organism evidence="1 2">
    <name type="scientific">Flavobacterium chilense</name>
    <dbReference type="NCBI Taxonomy" id="946677"/>
    <lineage>
        <taxon>Bacteria</taxon>
        <taxon>Pseudomonadati</taxon>
        <taxon>Bacteroidota</taxon>
        <taxon>Flavobacteriia</taxon>
        <taxon>Flavobacteriales</taxon>
        <taxon>Flavobacteriaceae</taxon>
        <taxon>Flavobacterium</taxon>
    </lineage>
</organism>
<gene>
    <name evidence="1" type="ORF">SAMN05444484_103186</name>
</gene>